<dbReference type="RefSeq" id="YP_008241755.1">
    <property type="nucleotide sequence ID" value="NC_021799.1"/>
</dbReference>
<reference evidence="1 2" key="1">
    <citation type="journal article" date="2013" name="Proc. Natl. Acad. Sci. U.S.A.">
        <title>Twelve previously unknown phage genera are ubiquitous in global oceans.</title>
        <authorList>
            <person name="Holmfeldt K."/>
            <person name="Solonenko N."/>
            <person name="Shah M."/>
            <person name="Corrier K."/>
            <person name="Riemann L."/>
            <person name="Verberkmoes N.C."/>
            <person name="Sullivan M.B."/>
        </authorList>
    </citation>
    <scope>NUCLEOTIDE SEQUENCE [LARGE SCALE GENOMIC DNA]</scope>
    <source>
        <strain evidence="1">Phi19:1</strain>
    </source>
</reference>
<accession>R9ZYD6</accession>
<proteinExistence type="predicted"/>
<protein>
    <submittedName>
        <fullName evidence="1">Uncharacterized protein</fullName>
    </submittedName>
</protein>
<sequence>MIKIYKYLFGDWNKWRDVSCAESLGWISIIQTRTEKRTGKRQVRVNKTWVNDSFRIGEITKNMLKD</sequence>
<dbReference type="GeneID" id="16880859"/>
<organism evidence="1 2">
    <name type="scientific">Cellulophaga phage phi19:1</name>
    <dbReference type="NCBI Taxonomy" id="1327970"/>
    <lineage>
        <taxon>Viruses</taxon>
        <taxon>Duplodnaviria</taxon>
        <taxon>Heunggongvirae</taxon>
        <taxon>Uroviricota</taxon>
        <taxon>Caudoviricetes</taxon>
        <taxon>Assiduviridae</taxon>
        <taxon>Cellubavirus</taxon>
        <taxon>Cellubavirus phi19una</taxon>
    </lineage>
</organism>
<keyword evidence="2" id="KW-1185">Reference proteome</keyword>
<dbReference type="EMBL" id="KC821607">
    <property type="protein sequence ID" value="AGO47352.1"/>
    <property type="molecule type" value="Genomic_DNA"/>
</dbReference>
<reference evidence="2" key="2">
    <citation type="submission" date="2013-03" db="EMBL/GenBank/DDBJ databases">
        <title>The Cellulophaga phages: a novel, diverse, and globally ubiquitous model system.</title>
        <authorList>
            <person name="Holmfeldt K."/>
            <person name="Solonenko N."/>
            <person name="Shah M."/>
            <person name="Corrier K."/>
            <person name="Riemann L."/>
            <person name="VerBerkmoes N.C."/>
            <person name="Sullivan M.B."/>
        </authorList>
    </citation>
    <scope>NUCLEOTIDE SEQUENCE [LARGE SCALE GENOMIC DNA]</scope>
</reference>
<dbReference type="KEGG" id="vg:16880859"/>
<dbReference type="Proteomes" id="UP000014730">
    <property type="component" value="Segment"/>
</dbReference>
<evidence type="ECO:0000313" key="1">
    <source>
        <dbReference type="EMBL" id="AGO47352.1"/>
    </source>
</evidence>
<evidence type="ECO:0000313" key="2">
    <source>
        <dbReference type="Proteomes" id="UP000014730"/>
    </source>
</evidence>
<name>R9ZYD6_9CAUD</name>
<gene>
    <name evidence="1" type="ORF">Phi19:1_gp062</name>
</gene>